<dbReference type="RefSeq" id="WP_168058666.1">
    <property type="nucleotide sequence ID" value="NZ_VTOW01000001.1"/>
</dbReference>
<dbReference type="AlphaFoldDB" id="A0A7X6DNM5"/>
<gene>
    <name evidence="1" type="ORF">MNODULE_06655</name>
</gene>
<evidence type="ECO:0000313" key="1">
    <source>
        <dbReference type="EMBL" id="NKE70417.1"/>
    </source>
</evidence>
<keyword evidence="2" id="KW-1185">Reference proteome</keyword>
<organism evidence="1 2">
    <name type="scientific">Candidatus Manganitrophus noduliformans</name>
    <dbReference type="NCBI Taxonomy" id="2606439"/>
    <lineage>
        <taxon>Bacteria</taxon>
        <taxon>Pseudomonadati</taxon>
        <taxon>Nitrospirota</taxon>
        <taxon>Nitrospiria</taxon>
        <taxon>Candidatus Troglogloeales</taxon>
        <taxon>Candidatus Manganitrophaceae</taxon>
        <taxon>Candidatus Manganitrophus</taxon>
    </lineage>
</organism>
<protein>
    <submittedName>
        <fullName evidence="1">Uncharacterized protein</fullName>
    </submittedName>
</protein>
<dbReference type="Proteomes" id="UP000534783">
    <property type="component" value="Unassembled WGS sequence"/>
</dbReference>
<reference evidence="1 2" key="1">
    <citation type="journal article" date="2020" name="Nature">
        <title>Bacterial chemolithoautotrophy via manganese oxidation.</title>
        <authorList>
            <person name="Yu H."/>
            <person name="Leadbetter J.R."/>
        </authorList>
    </citation>
    <scope>NUCLEOTIDE SEQUENCE [LARGE SCALE GENOMIC DNA]</scope>
    <source>
        <strain evidence="1 2">Mn-1</strain>
    </source>
</reference>
<comment type="caution">
    <text evidence="1">The sequence shown here is derived from an EMBL/GenBank/DDBJ whole genome shotgun (WGS) entry which is preliminary data.</text>
</comment>
<dbReference type="EMBL" id="VTOW01000001">
    <property type="protein sequence ID" value="NKE70417.1"/>
    <property type="molecule type" value="Genomic_DNA"/>
</dbReference>
<proteinExistence type="predicted"/>
<sequence>MNRESGHHSVPLAKSEFGSIDRCRCDGYHVSLRNIMLHFNREEFAALADLFKRAQEREEEAFLFSKWEE</sequence>
<accession>A0A7X6DNM5</accession>
<name>A0A7X6DNM5_9BACT</name>
<evidence type="ECO:0000313" key="2">
    <source>
        <dbReference type="Proteomes" id="UP000534783"/>
    </source>
</evidence>